<dbReference type="InterPro" id="IPR029021">
    <property type="entry name" value="Prot-tyrosine_phosphatase-like"/>
</dbReference>
<dbReference type="AlphaFoldDB" id="A0A1W2E9L0"/>
<keyword evidence="3" id="KW-1185">Reference proteome</keyword>
<dbReference type="SUPFAM" id="SSF52799">
    <property type="entry name" value="(Phosphotyrosine protein) phosphatases II"/>
    <property type="match status" value="1"/>
</dbReference>
<proteinExistence type="predicted"/>
<evidence type="ECO:0000313" key="2">
    <source>
        <dbReference type="EMBL" id="SMD05976.1"/>
    </source>
</evidence>
<evidence type="ECO:0000313" key="3">
    <source>
        <dbReference type="Proteomes" id="UP000192656"/>
    </source>
</evidence>
<dbReference type="OrthoDB" id="7915903at2"/>
<dbReference type="STRING" id="937218.SAMN06297251_12282"/>
<gene>
    <name evidence="2" type="ORF">SAMN06297251_12282</name>
</gene>
<protein>
    <submittedName>
        <fullName evidence="2">Uncharacterized protein</fullName>
    </submittedName>
</protein>
<dbReference type="Gene3D" id="3.90.190.10">
    <property type="entry name" value="Protein tyrosine phosphatase superfamily"/>
    <property type="match status" value="1"/>
</dbReference>
<reference evidence="2 3" key="1">
    <citation type="submission" date="2017-04" db="EMBL/GenBank/DDBJ databases">
        <authorList>
            <person name="Afonso C.L."/>
            <person name="Miller P.J."/>
            <person name="Scott M.A."/>
            <person name="Spackman E."/>
            <person name="Goraichik I."/>
            <person name="Dimitrov K.M."/>
            <person name="Suarez D.L."/>
            <person name="Swayne D.E."/>
        </authorList>
    </citation>
    <scope>NUCLEOTIDE SEQUENCE [LARGE SCALE GENOMIC DNA]</scope>
    <source>
        <strain evidence="2 3">CGMCC 1.10972</strain>
    </source>
</reference>
<dbReference type="RefSeq" id="WP_139798484.1">
    <property type="nucleotide sequence ID" value="NZ_FWXR01000022.1"/>
</dbReference>
<feature type="region of interest" description="Disordered" evidence="1">
    <location>
        <begin position="1"/>
        <end position="22"/>
    </location>
</feature>
<organism evidence="2 3">
    <name type="scientific">Fulvimarina manganoxydans</name>
    <dbReference type="NCBI Taxonomy" id="937218"/>
    <lineage>
        <taxon>Bacteria</taxon>
        <taxon>Pseudomonadati</taxon>
        <taxon>Pseudomonadota</taxon>
        <taxon>Alphaproteobacteria</taxon>
        <taxon>Hyphomicrobiales</taxon>
        <taxon>Aurantimonadaceae</taxon>
        <taxon>Fulvimarina</taxon>
    </lineage>
</organism>
<evidence type="ECO:0000256" key="1">
    <source>
        <dbReference type="SAM" id="MobiDB-lite"/>
    </source>
</evidence>
<name>A0A1W2E9L0_9HYPH</name>
<dbReference type="Proteomes" id="UP000192656">
    <property type="component" value="Unassembled WGS sequence"/>
</dbReference>
<dbReference type="EMBL" id="FWXR01000022">
    <property type="protein sequence ID" value="SMD05976.1"/>
    <property type="molecule type" value="Genomic_DNA"/>
</dbReference>
<accession>A0A1W2E9L0</accession>
<sequence>MSETMAQGLSPDDVASEEAAQPAQERFSAELVVRGQSEARRLVEEIAPTHILSILTPGRANLGPKGFPEERHLVVSFADVESAKDTDAPNEDMVRRCLAFARAIPAEGRLLVHGLQGVRRAPAMGLGLLADRLSPAEAAQALSPACSQPADPQSLVIALFDKVLGLDGQLKAAAAARFVPGRNTLRRRIAGE</sequence>